<dbReference type="Gene3D" id="3.30.200.20">
    <property type="entry name" value="Phosphorylase Kinase, domain 1"/>
    <property type="match status" value="1"/>
</dbReference>
<keyword evidence="1 3" id="KW-0547">Nucleotide-binding</keyword>
<organism evidence="6 7">
    <name type="scientific">Cryptococcus neoformans Tu259-1</name>
    <dbReference type="NCBI Taxonomy" id="1230072"/>
    <lineage>
        <taxon>Eukaryota</taxon>
        <taxon>Fungi</taxon>
        <taxon>Dikarya</taxon>
        <taxon>Basidiomycota</taxon>
        <taxon>Agaricomycotina</taxon>
        <taxon>Tremellomycetes</taxon>
        <taxon>Tremellales</taxon>
        <taxon>Cryptococcaceae</taxon>
        <taxon>Cryptococcus</taxon>
        <taxon>Cryptococcus neoformans species complex</taxon>
    </lineage>
</organism>
<gene>
    <name evidence="6" type="ORF">C361_07065</name>
</gene>
<accession>A0A854Q1T8</accession>
<feature type="region of interest" description="Disordered" evidence="4">
    <location>
        <begin position="365"/>
        <end position="384"/>
    </location>
</feature>
<feature type="domain" description="Protein kinase" evidence="5">
    <location>
        <begin position="145"/>
        <end position="467"/>
    </location>
</feature>
<feature type="region of interest" description="Disordered" evidence="4">
    <location>
        <begin position="522"/>
        <end position="650"/>
    </location>
</feature>
<dbReference type="GO" id="GO:0004674">
    <property type="term" value="F:protein serine/threonine kinase activity"/>
    <property type="evidence" value="ECO:0007669"/>
    <property type="project" value="TreeGrafter"/>
</dbReference>
<dbReference type="PANTHER" id="PTHR24346:SF77">
    <property type="entry name" value="SERINE THREONINE PROTEIN KINASE"/>
    <property type="match status" value="1"/>
</dbReference>
<keyword evidence="6" id="KW-0808">Transferase</keyword>
<sequence>MDRDSPSSLPPTLLEPPPPATIISPPSPTKDKTITKDPSQPDMISSQASPTIESPDSLPQSSTGSPPPMSTPLPAPASPAFLRPTSPPFASSSVSITVRSPSPSSPSFRPKGPLHRRTSSAHRVRETIDGTQTANEDGERMINQYKIGMSLGQGAYAKVELGVDINTGVKYAIKEFSKSRLHHQSLQEKHRATMRSKLREGRARKAMSGDERESRERPSQPMEKEEMSGTLGGTQPGDEKMEDPLGLIRREIAVMKKLDHPNLVHLYEAISVSTADALFLVLEYMPGGTLMKVKIGEDDSNAQPPFDREQTREYFRQLCLGLEYLHANEVVHRDIKPENILLSADRQLVKLCDFGVSEMFTKTGDDRIQKSGGSPAFQSPESFQPNGELHGKAVDIWALGVTLYCMLTGTLPFNYPNIIELYAALMEKSPRIPEDWDASLRDLIERMLCKDPALRIDMSSLREHPWTTDETRLPMIDREENLFEVGKQVEEPTQDEIKDAIVTFRGILYVMRAVHKMRRLHLRRSSPSRGATSSPGGSANASFASESMDSYVSHDRLTSTTSLSSDGEDGQYKDIAGNKVMSPRKMSLASPADTVRPDATPPMSFGNIEPIKTDVQENVDGVVLVDSPTSENEDAGTEKLGSGSSRDLQL</sequence>
<evidence type="ECO:0000256" key="2">
    <source>
        <dbReference type="ARBA" id="ARBA00022840"/>
    </source>
</evidence>
<dbReference type="PROSITE" id="PS00107">
    <property type="entry name" value="PROTEIN_KINASE_ATP"/>
    <property type="match status" value="1"/>
</dbReference>
<dbReference type="OrthoDB" id="68483at2759"/>
<dbReference type="GO" id="GO:0005737">
    <property type="term" value="C:cytoplasm"/>
    <property type="evidence" value="ECO:0007669"/>
    <property type="project" value="TreeGrafter"/>
</dbReference>
<evidence type="ECO:0000313" key="7">
    <source>
        <dbReference type="Proteomes" id="UP000199727"/>
    </source>
</evidence>
<feature type="region of interest" description="Disordered" evidence="4">
    <location>
        <begin position="182"/>
        <end position="241"/>
    </location>
</feature>
<feature type="compositionally biased region" description="Low complexity" evidence="4">
    <location>
        <begin position="91"/>
        <end position="110"/>
    </location>
</feature>
<feature type="binding site" evidence="3">
    <location>
        <position position="174"/>
    </location>
    <ligand>
        <name>ATP</name>
        <dbReference type="ChEBI" id="CHEBI:30616"/>
    </ligand>
</feature>
<keyword evidence="6" id="KW-0418">Kinase</keyword>
<evidence type="ECO:0000259" key="5">
    <source>
        <dbReference type="PROSITE" id="PS50011"/>
    </source>
</evidence>
<dbReference type="SUPFAM" id="SSF56112">
    <property type="entry name" value="Protein kinase-like (PK-like)"/>
    <property type="match status" value="1"/>
</dbReference>
<evidence type="ECO:0000256" key="1">
    <source>
        <dbReference type="ARBA" id="ARBA00022741"/>
    </source>
</evidence>
<dbReference type="Proteomes" id="UP000199727">
    <property type="component" value="Unassembled WGS sequence"/>
</dbReference>
<dbReference type="InterPro" id="IPR000719">
    <property type="entry name" value="Prot_kinase_dom"/>
</dbReference>
<name>A0A854Q1T8_CRYNE</name>
<proteinExistence type="predicted"/>
<feature type="region of interest" description="Disordered" evidence="4">
    <location>
        <begin position="1"/>
        <end position="135"/>
    </location>
</feature>
<keyword evidence="2 3" id="KW-0067">ATP-binding</keyword>
<feature type="compositionally biased region" description="Polar residues" evidence="4">
    <location>
        <begin position="530"/>
        <end position="550"/>
    </location>
</feature>
<comment type="caution">
    <text evidence="6">The sequence shown here is derived from an EMBL/GenBank/DDBJ whole genome shotgun (WGS) entry which is preliminary data.</text>
</comment>
<feature type="compositionally biased region" description="Low complexity" evidence="4">
    <location>
        <begin position="1"/>
        <end position="12"/>
    </location>
</feature>
<reference evidence="6 7" key="1">
    <citation type="submission" date="2017-06" db="EMBL/GenBank/DDBJ databases">
        <title>Global population genomics of the pathogenic fungus Cryptococcus neoformans var. grubii.</title>
        <authorList>
            <person name="Cuomo C."/>
            <person name="Litvintseva A."/>
            <person name="Chen Y."/>
            <person name="Young S."/>
            <person name="Zeng Q."/>
            <person name="Chapman S."/>
            <person name="Gujja S."/>
            <person name="Saif S."/>
            <person name="Birren B."/>
        </authorList>
    </citation>
    <scope>NUCLEOTIDE SEQUENCE [LARGE SCALE GENOMIC DNA]</scope>
    <source>
        <strain evidence="6 7">Tu259-1</strain>
    </source>
</reference>
<dbReference type="Pfam" id="PF00069">
    <property type="entry name" value="Pkinase"/>
    <property type="match status" value="1"/>
</dbReference>
<dbReference type="InterPro" id="IPR008271">
    <property type="entry name" value="Ser/Thr_kinase_AS"/>
</dbReference>
<feature type="compositionally biased region" description="Polar residues" evidence="4">
    <location>
        <begin position="36"/>
        <end position="58"/>
    </location>
</feature>
<feature type="compositionally biased region" description="Basic residues" evidence="4">
    <location>
        <begin position="112"/>
        <end position="122"/>
    </location>
</feature>
<dbReference type="EMBL" id="AMKT01000115">
    <property type="protein sequence ID" value="OXG09881.1"/>
    <property type="molecule type" value="Genomic_DNA"/>
</dbReference>
<dbReference type="PROSITE" id="PS00108">
    <property type="entry name" value="PROTEIN_KINASE_ST"/>
    <property type="match status" value="1"/>
</dbReference>
<evidence type="ECO:0000256" key="4">
    <source>
        <dbReference type="SAM" id="MobiDB-lite"/>
    </source>
</evidence>
<feature type="compositionally biased region" description="Pro residues" evidence="4">
    <location>
        <begin position="65"/>
        <end position="77"/>
    </location>
</feature>
<dbReference type="FunFam" id="1.10.510.10:FF:001104">
    <property type="entry name" value="Unplaced genomic scaffold supercont1.234, whole genome shotgun sequence"/>
    <property type="match status" value="1"/>
</dbReference>
<dbReference type="InterPro" id="IPR011009">
    <property type="entry name" value="Kinase-like_dom_sf"/>
</dbReference>
<dbReference type="GO" id="GO:0005524">
    <property type="term" value="F:ATP binding"/>
    <property type="evidence" value="ECO:0007669"/>
    <property type="project" value="UniProtKB-UniRule"/>
</dbReference>
<dbReference type="SMART" id="SM00220">
    <property type="entry name" value="S_TKc"/>
    <property type="match status" value="1"/>
</dbReference>
<dbReference type="InterPro" id="IPR017441">
    <property type="entry name" value="Protein_kinase_ATP_BS"/>
</dbReference>
<protein>
    <submittedName>
        <fullName evidence="6">Calcium/calmodulin-dependent protein kinase kinase</fullName>
    </submittedName>
</protein>
<dbReference type="AlphaFoldDB" id="A0A854Q1T8"/>
<evidence type="ECO:0000256" key="3">
    <source>
        <dbReference type="PROSITE-ProRule" id="PRU10141"/>
    </source>
</evidence>
<dbReference type="Gene3D" id="1.10.510.10">
    <property type="entry name" value="Transferase(Phosphotransferase) domain 1"/>
    <property type="match status" value="1"/>
</dbReference>
<dbReference type="PANTHER" id="PTHR24346">
    <property type="entry name" value="MAP/MICROTUBULE AFFINITY-REGULATING KINASE"/>
    <property type="match status" value="1"/>
</dbReference>
<evidence type="ECO:0000313" key="6">
    <source>
        <dbReference type="EMBL" id="OXG09881.1"/>
    </source>
</evidence>
<feature type="compositionally biased region" description="Basic and acidic residues" evidence="4">
    <location>
        <begin position="185"/>
        <end position="227"/>
    </location>
</feature>
<dbReference type="GO" id="GO:0035556">
    <property type="term" value="P:intracellular signal transduction"/>
    <property type="evidence" value="ECO:0007669"/>
    <property type="project" value="TreeGrafter"/>
</dbReference>
<feature type="compositionally biased region" description="Pro residues" evidence="4">
    <location>
        <begin position="13"/>
        <end position="28"/>
    </location>
</feature>
<dbReference type="CDD" id="cd14008">
    <property type="entry name" value="STKc_LKB1_CaMKK"/>
    <property type="match status" value="1"/>
</dbReference>
<dbReference type="PROSITE" id="PS50011">
    <property type="entry name" value="PROTEIN_KINASE_DOM"/>
    <property type="match status" value="1"/>
</dbReference>